<keyword evidence="2" id="KW-1185">Reference proteome</keyword>
<dbReference type="EMBL" id="JWIR02000020">
    <property type="protein sequence ID" value="KKB41620.1"/>
    <property type="molecule type" value="Genomic_DNA"/>
</dbReference>
<organism evidence="1 2">
    <name type="scientific">Bacillus thermotolerans</name>
    <name type="common">Quasibacillus thermotolerans</name>
    <dbReference type="NCBI Taxonomy" id="1221996"/>
    <lineage>
        <taxon>Bacteria</taxon>
        <taxon>Bacillati</taxon>
        <taxon>Bacillota</taxon>
        <taxon>Bacilli</taxon>
        <taxon>Bacillales</taxon>
        <taxon>Bacillaceae</taxon>
        <taxon>Bacillus</taxon>
    </lineage>
</organism>
<comment type="caution">
    <text evidence="1">The sequence shown here is derived from an EMBL/GenBank/DDBJ whole genome shotgun (WGS) entry which is preliminary data.</text>
</comment>
<proteinExistence type="predicted"/>
<evidence type="ECO:0000313" key="1">
    <source>
        <dbReference type="EMBL" id="KKB41620.1"/>
    </source>
</evidence>
<gene>
    <name evidence="1" type="ORF">QY95_00622</name>
</gene>
<evidence type="ECO:0008006" key="3">
    <source>
        <dbReference type="Google" id="ProtNLM"/>
    </source>
</evidence>
<protein>
    <recommendedName>
        <fullName evidence="3">DUF3888 domain-containing protein</fullName>
    </recommendedName>
</protein>
<accession>A0A0F5I8L6</accession>
<dbReference type="Proteomes" id="UP000031563">
    <property type="component" value="Unassembled WGS sequence"/>
</dbReference>
<evidence type="ECO:0000313" key="2">
    <source>
        <dbReference type="Proteomes" id="UP000031563"/>
    </source>
</evidence>
<name>A0A0F5I8L6_BACTR</name>
<sequence length="117" mass="13033">MLLSVCLFAGGASHSSAAEINQQDVEDLLIAQFHKQISSAIKQTYGLRFPQYEKAMITSVRKEALPEPSEEMKPGIVYEVVLKVEVLNIPNKENSLIIVLTNDSNDGKFIVKEARKE</sequence>
<dbReference type="AlphaFoldDB" id="A0A0F5I8L6"/>
<dbReference type="STRING" id="1221996.QY95_00622"/>
<reference evidence="1" key="1">
    <citation type="submission" date="2015-02" db="EMBL/GenBank/DDBJ databases">
        <title>Genome Assembly of Bacillaceae bacterium MTCC 8252.</title>
        <authorList>
            <person name="Verma A."/>
            <person name="Khatri I."/>
            <person name="Mual P."/>
            <person name="Subramanian S."/>
            <person name="Krishnamurthi S."/>
        </authorList>
    </citation>
    <scope>NUCLEOTIDE SEQUENCE [LARGE SCALE GENOMIC DNA]</scope>
    <source>
        <strain evidence="1">MTCC 8252</strain>
    </source>
</reference>